<organism evidence="10">
    <name type="scientific">Clastoptera arizonana</name>
    <name type="common">Arizona spittle bug</name>
    <dbReference type="NCBI Taxonomy" id="38151"/>
    <lineage>
        <taxon>Eukaryota</taxon>
        <taxon>Metazoa</taxon>
        <taxon>Ecdysozoa</taxon>
        <taxon>Arthropoda</taxon>
        <taxon>Hexapoda</taxon>
        <taxon>Insecta</taxon>
        <taxon>Pterygota</taxon>
        <taxon>Neoptera</taxon>
        <taxon>Paraneoptera</taxon>
        <taxon>Hemiptera</taxon>
        <taxon>Auchenorrhyncha</taxon>
        <taxon>Cercopoidea</taxon>
        <taxon>Clastopteridae</taxon>
        <taxon>Clastoptera</taxon>
    </lineage>
</organism>
<dbReference type="PANTHER" id="PTHR11706">
    <property type="entry name" value="SOLUTE CARRIER PROTEIN FAMILY 11 MEMBER"/>
    <property type="match status" value="1"/>
</dbReference>
<evidence type="ECO:0000313" key="9">
    <source>
        <dbReference type="EMBL" id="JAS07915.1"/>
    </source>
</evidence>
<evidence type="ECO:0000256" key="6">
    <source>
        <dbReference type="ARBA" id="ARBA00023136"/>
    </source>
</evidence>
<evidence type="ECO:0000313" key="10">
    <source>
        <dbReference type="EMBL" id="JAS19043.1"/>
    </source>
</evidence>
<keyword evidence="3" id="KW-0813">Transport</keyword>
<evidence type="ECO:0000256" key="3">
    <source>
        <dbReference type="ARBA" id="ARBA00022448"/>
    </source>
</evidence>
<feature type="transmembrane region" description="Helical" evidence="8">
    <location>
        <begin position="103"/>
        <end position="125"/>
    </location>
</feature>
<evidence type="ECO:0000256" key="1">
    <source>
        <dbReference type="ARBA" id="ARBA00004141"/>
    </source>
</evidence>
<feature type="transmembrane region" description="Helical" evidence="8">
    <location>
        <begin position="410"/>
        <end position="427"/>
    </location>
</feature>
<dbReference type="EMBL" id="GEDC01018255">
    <property type="protein sequence ID" value="JAS19043.1"/>
    <property type="molecule type" value="Transcribed_RNA"/>
</dbReference>
<feature type="transmembrane region" description="Helical" evidence="8">
    <location>
        <begin position="209"/>
        <end position="228"/>
    </location>
</feature>
<dbReference type="AlphaFoldDB" id="A0A1B6D0B0"/>
<dbReference type="GO" id="GO:0010008">
    <property type="term" value="C:endosome membrane"/>
    <property type="evidence" value="ECO:0007669"/>
    <property type="project" value="TreeGrafter"/>
</dbReference>
<sequence>MMNPVPPGSGSNPPTMDYNDGNDDQDKIQGTRNGTNTKNLRRVESDDFGDTKVLIPETETTGFSFRKLWAFTGPGFLMSIAYLDPGNIESDLQSGTVANYKLLWILLSATILGLFVQRLAIRLGVVTGFHLSEMCYRQYRTFPRLFLWLMTEIAIIGSDMQEVIGTAIALYLLSNKMIPLYVGVLITCVDTFTFLLLDRYGLRKLEIIFAFLITVMAISFGYEFVVVKPEGTQIVKGMFFPWCKDCDSTALLQAVGIVGAVIMPHNLYLHSGLVKSRAIDRTNKAKVSEANQYFFIESAIALCVSFVINVFVVSVFAHGLYNRTNEDVLNVCLQNGLNFTENFPNDKELVNVDIYKGGLFLGCQFGILAMYVWAVGILAAGQSSTMTGCYSGQYAMEGFLNLNWARWKRVLFTRLVAIGPTFFVAFYSDINDLTNMNDLLNAVMSLQLPFATIPVIAFTSNRHIMGEFANGITNKVIATLLSAVVILINIIFVTESVLESSLAHNPLAIILLIIYCVIYVGMCLVLICHMAVSMGADNVLISKMSLEKYIGPIEFDAIHRNSEVASLSRCIGKYTTNTDVLDLSEKN</sequence>
<feature type="transmembrane region" description="Helical" evidence="8">
    <location>
        <begin position="290"/>
        <end position="317"/>
    </location>
</feature>
<dbReference type="InterPro" id="IPR001046">
    <property type="entry name" value="NRAMP_fam"/>
</dbReference>
<evidence type="ECO:0008006" key="11">
    <source>
        <dbReference type="Google" id="ProtNLM"/>
    </source>
</evidence>
<name>A0A1B6D0B0_9HEMI</name>
<reference evidence="10" key="1">
    <citation type="submission" date="2015-12" db="EMBL/GenBank/DDBJ databases">
        <title>De novo transcriptome assembly of four potential Pierce s Disease insect vectors from Arizona vineyards.</title>
        <authorList>
            <person name="Tassone E.E."/>
        </authorList>
    </citation>
    <scope>NUCLEOTIDE SEQUENCE</scope>
</reference>
<proteinExistence type="inferred from homology"/>
<feature type="transmembrane region" description="Helical" evidence="8">
    <location>
        <begin position="178"/>
        <end position="197"/>
    </location>
</feature>
<gene>
    <name evidence="10" type="ORF">g.34069</name>
    <name evidence="9" type="ORF">g.34072</name>
</gene>
<evidence type="ECO:0000256" key="8">
    <source>
        <dbReference type="SAM" id="Phobius"/>
    </source>
</evidence>
<dbReference type="GO" id="GO:0005384">
    <property type="term" value="F:manganese ion transmembrane transporter activity"/>
    <property type="evidence" value="ECO:0007669"/>
    <property type="project" value="TreeGrafter"/>
</dbReference>
<feature type="transmembrane region" description="Helical" evidence="8">
    <location>
        <begin position="359"/>
        <end position="380"/>
    </location>
</feature>
<protein>
    <recommendedName>
        <fullName evidence="11">Protein Malvolio</fullName>
    </recommendedName>
</protein>
<dbReference type="PRINTS" id="PR00447">
    <property type="entry name" value="NATRESASSCMP"/>
</dbReference>
<accession>A0A1B6D0B0</accession>
<comment type="subcellular location">
    <subcellularLocation>
        <location evidence="1">Membrane</location>
        <topology evidence="1">Multi-pass membrane protein</topology>
    </subcellularLocation>
</comment>
<dbReference type="PANTHER" id="PTHR11706:SF33">
    <property type="entry name" value="NATURAL RESISTANCE-ASSOCIATED MACROPHAGE PROTEIN 2"/>
    <property type="match status" value="1"/>
</dbReference>
<dbReference type="GO" id="GO:0015086">
    <property type="term" value="F:cadmium ion transmembrane transporter activity"/>
    <property type="evidence" value="ECO:0007669"/>
    <property type="project" value="TreeGrafter"/>
</dbReference>
<dbReference type="NCBIfam" id="TIGR01197">
    <property type="entry name" value="nramp"/>
    <property type="match status" value="1"/>
</dbReference>
<feature type="transmembrane region" description="Helical" evidence="8">
    <location>
        <begin position="506"/>
        <end position="532"/>
    </location>
</feature>
<feature type="transmembrane region" description="Helical" evidence="8">
    <location>
        <begin position="439"/>
        <end position="460"/>
    </location>
</feature>
<keyword evidence="5 8" id="KW-1133">Transmembrane helix</keyword>
<dbReference type="EMBL" id="GEDC01029383">
    <property type="protein sequence ID" value="JAS07915.1"/>
    <property type="molecule type" value="Transcribed_RNA"/>
</dbReference>
<dbReference type="GO" id="GO:0005886">
    <property type="term" value="C:plasma membrane"/>
    <property type="evidence" value="ECO:0007669"/>
    <property type="project" value="TreeGrafter"/>
</dbReference>
<dbReference type="HAMAP" id="MF_00221">
    <property type="entry name" value="NRAMP"/>
    <property type="match status" value="1"/>
</dbReference>
<feature type="transmembrane region" description="Helical" evidence="8">
    <location>
        <begin position="472"/>
        <end position="494"/>
    </location>
</feature>
<feature type="region of interest" description="Disordered" evidence="7">
    <location>
        <begin position="1"/>
        <end position="42"/>
    </location>
</feature>
<dbReference type="Pfam" id="PF01566">
    <property type="entry name" value="Nramp"/>
    <property type="match status" value="1"/>
</dbReference>
<evidence type="ECO:0000256" key="2">
    <source>
        <dbReference type="ARBA" id="ARBA00006670"/>
    </source>
</evidence>
<dbReference type="NCBIfam" id="NF037982">
    <property type="entry name" value="Nramp_1"/>
    <property type="match status" value="1"/>
</dbReference>
<keyword evidence="6 8" id="KW-0472">Membrane</keyword>
<comment type="similarity">
    <text evidence="2">Belongs to the NRAMP family.</text>
</comment>
<evidence type="ECO:0000256" key="7">
    <source>
        <dbReference type="SAM" id="MobiDB-lite"/>
    </source>
</evidence>
<evidence type="ECO:0000256" key="5">
    <source>
        <dbReference type="ARBA" id="ARBA00022989"/>
    </source>
</evidence>
<evidence type="ECO:0000256" key="4">
    <source>
        <dbReference type="ARBA" id="ARBA00022692"/>
    </source>
</evidence>
<feature type="transmembrane region" description="Helical" evidence="8">
    <location>
        <begin position="145"/>
        <end position="172"/>
    </location>
</feature>
<dbReference type="GO" id="GO:0005381">
    <property type="term" value="F:iron ion transmembrane transporter activity"/>
    <property type="evidence" value="ECO:0007669"/>
    <property type="project" value="TreeGrafter"/>
</dbReference>
<keyword evidence="4 8" id="KW-0812">Transmembrane</keyword>
<feature type="transmembrane region" description="Helical" evidence="8">
    <location>
        <begin position="248"/>
        <end position="269"/>
    </location>
</feature>